<evidence type="ECO:0000256" key="8">
    <source>
        <dbReference type="ARBA" id="ARBA00023136"/>
    </source>
</evidence>
<dbReference type="CDD" id="cd18175">
    <property type="entry name" value="ATP-synt_Vo_c_ATP6C_rpt1"/>
    <property type="match status" value="1"/>
</dbReference>
<keyword evidence="8 9" id="KW-0472">Membrane</keyword>
<feature type="non-terminal residue" evidence="11">
    <location>
        <position position="202"/>
    </location>
</feature>
<dbReference type="PRINTS" id="PR00122">
    <property type="entry name" value="VACATPASE"/>
</dbReference>
<feature type="transmembrane region" description="Helical" evidence="9">
    <location>
        <begin position="166"/>
        <end position="192"/>
    </location>
</feature>
<dbReference type="InterPro" id="IPR002379">
    <property type="entry name" value="ATPase_proteolipid_c-like_dom"/>
</dbReference>
<dbReference type="InterPro" id="IPR035921">
    <property type="entry name" value="F/V-ATP_Csub_sf"/>
</dbReference>
<dbReference type="InterPro" id="IPR000245">
    <property type="entry name" value="ATPase_proteolipid_csu"/>
</dbReference>
<feature type="transmembrane region" description="Helical" evidence="9">
    <location>
        <begin position="20"/>
        <end position="42"/>
    </location>
</feature>
<dbReference type="PANTHER" id="PTHR10263">
    <property type="entry name" value="V-TYPE PROTON ATPASE PROTEOLIPID SUBUNIT"/>
    <property type="match status" value="1"/>
</dbReference>
<name>A0A9W6ZY78_9STRA</name>
<gene>
    <name evidence="11" type="ORF">TL16_g02523</name>
</gene>
<evidence type="ECO:0000256" key="6">
    <source>
        <dbReference type="ARBA" id="ARBA00022989"/>
    </source>
</evidence>
<dbReference type="SUPFAM" id="SSF81333">
    <property type="entry name" value="F1F0 ATP synthase subunit C"/>
    <property type="match status" value="1"/>
</dbReference>
<dbReference type="Proteomes" id="UP001162640">
    <property type="component" value="Unassembled WGS sequence"/>
</dbReference>
<reference evidence="12" key="1">
    <citation type="journal article" date="2023" name="Commun. Biol.">
        <title>Genome analysis of Parmales, the sister group of diatoms, reveals the evolutionary specialization of diatoms from phago-mixotrophs to photoautotrophs.</title>
        <authorList>
            <person name="Ban H."/>
            <person name="Sato S."/>
            <person name="Yoshikawa S."/>
            <person name="Yamada K."/>
            <person name="Nakamura Y."/>
            <person name="Ichinomiya M."/>
            <person name="Sato N."/>
            <person name="Blanc-Mathieu R."/>
            <person name="Endo H."/>
            <person name="Kuwata A."/>
            <person name="Ogata H."/>
        </authorList>
    </citation>
    <scope>NUCLEOTIDE SEQUENCE [LARGE SCALE GENOMIC DNA]</scope>
</reference>
<dbReference type="Gene3D" id="1.20.120.610">
    <property type="entry name" value="lithium bound rotor ring of v- atpase"/>
    <property type="match status" value="1"/>
</dbReference>
<keyword evidence="7 9" id="KW-0406">Ion transport</keyword>
<sequence length="202" mass="20352">MGFNENYVAGFDACPTWAPVLGYMGAAICIIFANWGAAVGTWKCGLGLCGMGISHPNGIIKNLIGIIMAGVLGIFGLIVSIILGGGITGPDENGMATYSQFNGWSDFAAGLCCGATCLAAGYATGIAGETSILAVGVRAMGNKHRQSRGAPGGVGDDFDEGDAGKLYIAGVTILSFAGALGLYGFIVALIIASTPGYYCSAN</sequence>
<feature type="non-terminal residue" evidence="11">
    <location>
        <position position="1"/>
    </location>
</feature>
<dbReference type="InterPro" id="IPR011555">
    <property type="entry name" value="ATPase_proteolipid_su_C_euk"/>
</dbReference>
<dbReference type="GO" id="GO:0005774">
    <property type="term" value="C:vacuolar membrane"/>
    <property type="evidence" value="ECO:0007669"/>
    <property type="project" value="UniProtKB-SubCell"/>
</dbReference>
<feature type="transmembrane region" description="Helical" evidence="9">
    <location>
        <begin position="63"/>
        <end position="87"/>
    </location>
</feature>
<proteinExistence type="inferred from homology"/>
<organism evidence="11 12">
    <name type="scientific">Triparma laevis f. inornata</name>
    <dbReference type="NCBI Taxonomy" id="1714386"/>
    <lineage>
        <taxon>Eukaryota</taxon>
        <taxon>Sar</taxon>
        <taxon>Stramenopiles</taxon>
        <taxon>Ochrophyta</taxon>
        <taxon>Bolidophyceae</taxon>
        <taxon>Parmales</taxon>
        <taxon>Triparmaceae</taxon>
        <taxon>Triparma</taxon>
    </lineage>
</organism>
<evidence type="ECO:0000256" key="4">
    <source>
        <dbReference type="ARBA" id="ARBA00022692"/>
    </source>
</evidence>
<evidence type="ECO:0000256" key="1">
    <source>
        <dbReference type="ARBA" id="ARBA00004141"/>
    </source>
</evidence>
<dbReference type="Pfam" id="PF00137">
    <property type="entry name" value="ATP-synt_C"/>
    <property type="match status" value="1"/>
</dbReference>
<feature type="domain" description="V-ATPase proteolipid subunit C-like" evidence="10">
    <location>
        <begin position="24"/>
        <end position="83"/>
    </location>
</feature>
<evidence type="ECO:0000256" key="7">
    <source>
        <dbReference type="ARBA" id="ARBA00023065"/>
    </source>
</evidence>
<dbReference type="NCBIfam" id="TIGR01100">
    <property type="entry name" value="V_ATP_synt_C"/>
    <property type="match status" value="1"/>
</dbReference>
<keyword evidence="3 9" id="KW-0813">Transport</keyword>
<keyword evidence="4 9" id="KW-0812">Transmembrane</keyword>
<evidence type="ECO:0000256" key="3">
    <source>
        <dbReference type="ARBA" id="ARBA00022448"/>
    </source>
</evidence>
<comment type="caution">
    <text evidence="11">The sequence shown here is derived from an EMBL/GenBank/DDBJ whole genome shotgun (WGS) entry which is preliminary data.</text>
</comment>
<evidence type="ECO:0000256" key="5">
    <source>
        <dbReference type="ARBA" id="ARBA00022781"/>
    </source>
</evidence>
<keyword evidence="6 9" id="KW-1133">Transmembrane helix</keyword>
<evidence type="ECO:0000256" key="2">
    <source>
        <dbReference type="ARBA" id="ARBA00007296"/>
    </source>
</evidence>
<evidence type="ECO:0000313" key="12">
    <source>
        <dbReference type="Proteomes" id="UP001162640"/>
    </source>
</evidence>
<dbReference type="GO" id="GO:0046961">
    <property type="term" value="F:proton-transporting ATPase activity, rotational mechanism"/>
    <property type="evidence" value="ECO:0007669"/>
    <property type="project" value="InterPro"/>
</dbReference>
<keyword evidence="9" id="KW-0926">Vacuole</keyword>
<protein>
    <recommendedName>
        <fullName evidence="9">V-type proton ATPase proteolipid subunit</fullName>
    </recommendedName>
</protein>
<dbReference type="GO" id="GO:0033179">
    <property type="term" value="C:proton-transporting V-type ATPase, V0 domain"/>
    <property type="evidence" value="ECO:0007669"/>
    <property type="project" value="InterPro"/>
</dbReference>
<dbReference type="EMBL" id="BLQM01000062">
    <property type="protein sequence ID" value="GMH58045.1"/>
    <property type="molecule type" value="Genomic_DNA"/>
</dbReference>
<evidence type="ECO:0000256" key="9">
    <source>
        <dbReference type="RuleBase" id="RU363060"/>
    </source>
</evidence>
<comment type="similarity">
    <text evidence="2 9">Belongs to the V-ATPase proteolipid subunit family.</text>
</comment>
<keyword evidence="5 9" id="KW-0375">Hydrogen ion transport</keyword>
<comment type="subcellular location">
    <subcellularLocation>
        <location evidence="1">Membrane</location>
        <topology evidence="1">Multi-pass membrane protein</topology>
    </subcellularLocation>
    <subcellularLocation>
        <location evidence="9">Vacuole membrane</location>
        <topology evidence="9">Multi-pass membrane protein</topology>
    </subcellularLocation>
</comment>
<evidence type="ECO:0000313" key="11">
    <source>
        <dbReference type="EMBL" id="GMH58045.1"/>
    </source>
</evidence>
<evidence type="ECO:0000259" key="10">
    <source>
        <dbReference type="Pfam" id="PF00137"/>
    </source>
</evidence>
<dbReference type="AlphaFoldDB" id="A0A9W6ZY78"/>
<accession>A0A9W6ZY78</accession>